<protein>
    <submittedName>
        <fullName evidence="4">Putative transcription regulator (Putative)</fullName>
    </submittedName>
</protein>
<feature type="DNA-binding region" description="H-T-H motif" evidence="2">
    <location>
        <begin position="35"/>
        <end position="54"/>
    </location>
</feature>
<evidence type="ECO:0000313" key="5">
    <source>
        <dbReference type="Proteomes" id="UP000032279"/>
    </source>
</evidence>
<dbReference type="GO" id="GO:0000976">
    <property type="term" value="F:transcription cis-regulatory region binding"/>
    <property type="evidence" value="ECO:0007669"/>
    <property type="project" value="TreeGrafter"/>
</dbReference>
<dbReference type="EMBL" id="AWTT01000013">
    <property type="protein sequence ID" value="KIS03677.1"/>
    <property type="molecule type" value="Genomic_DNA"/>
</dbReference>
<dbReference type="InterPro" id="IPR001647">
    <property type="entry name" value="HTH_TetR"/>
</dbReference>
<proteinExistence type="predicted"/>
<dbReference type="PANTHER" id="PTHR30055:SF226">
    <property type="entry name" value="HTH-TYPE TRANSCRIPTIONAL REGULATOR PKSA"/>
    <property type="match status" value="1"/>
</dbReference>
<accession>A0A0D1A7M3</accession>
<gene>
    <name evidence="4" type="ORF">WDC_0756</name>
</gene>
<evidence type="ECO:0000259" key="3">
    <source>
        <dbReference type="PROSITE" id="PS50977"/>
    </source>
</evidence>
<dbReference type="PROSITE" id="PS50977">
    <property type="entry name" value="HTH_TETR_2"/>
    <property type="match status" value="1"/>
</dbReference>
<comment type="caution">
    <text evidence="4">The sequence shown here is derived from an EMBL/GenBank/DDBJ whole genome shotgun (WGS) entry which is preliminary data.</text>
</comment>
<dbReference type="Pfam" id="PF00440">
    <property type="entry name" value="TetR_N"/>
    <property type="match status" value="1"/>
</dbReference>
<feature type="domain" description="HTH tetR-type" evidence="3">
    <location>
        <begin position="12"/>
        <end position="72"/>
    </location>
</feature>
<dbReference type="GO" id="GO:0003700">
    <property type="term" value="F:DNA-binding transcription factor activity"/>
    <property type="evidence" value="ECO:0007669"/>
    <property type="project" value="TreeGrafter"/>
</dbReference>
<reference evidence="4 5" key="1">
    <citation type="submission" date="2013-08" db="EMBL/GenBank/DDBJ databases">
        <title>Lactobacillus wasatchii sp. WDC04, a late gas producing bacteria isolated from aged chedder cheese.</title>
        <authorList>
            <person name="Oberg C.J."/>
            <person name="Culumber M."/>
            <person name="McMahon D.J."/>
            <person name="Broadbent J.R."/>
            <person name="Oberg T.S."/>
            <person name="Ortaki F."/>
        </authorList>
    </citation>
    <scope>NUCLEOTIDE SEQUENCE [LARGE SCALE GENOMIC DNA]</scope>
    <source>
        <strain evidence="4 5">WDC04</strain>
    </source>
</reference>
<dbReference type="PRINTS" id="PR00455">
    <property type="entry name" value="HTHTETR"/>
</dbReference>
<organism evidence="4 5">
    <name type="scientific">Paucilactobacillus wasatchensis</name>
    <dbReference type="NCBI Taxonomy" id="1335616"/>
    <lineage>
        <taxon>Bacteria</taxon>
        <taxon>Bacillati</taxon>
        <taxon>Bacillota</taxon>
        <taxon>Bacilli</taxon>
        <taxon>Lactobacillales</taxon>
        <taxon>Lactobacillaceae</taxon>
        <taxon>Paucilactobacillus</taxon>
    </lineage>
</organism>
<dbReference type="PANTHER" id="PTHR30055">
    <property type="entry name" value="HTH-TYPE TRANSCRIPTIONAL REGULATOR RUTR"/>
    <property type="match status" value="1"/>
</dbReference>
<dbReference type="RefSeq" id="WP_044010439.1">
    <property type="nucleotide sequence ID" value="NZ_AWTT01000013.1"/>
</dbReference>
<dbReference type="Proteomes" id="UP000032279">
    <property type="component" value="Unassembled WGS sequence"/>
</dbReference>
<dbReference type="Gene3D" id="1.10.10.60">
    <property type="entry name" value="Homeodomain-like"/>
    <property type="match status" value="1"/>
</dbReference>
<evidence type="ECO:0000256" key="1">
    <source>
        <dbReference type="ARBA" id="ARBA00023125"/>
    </source>
</evidence>
<keyword evidence="1 2" id="KW-0238">DNA-binding</keyword>
<dbReference type="SUPFAM" id="SSF46689">
    <property type="entry name" value="Homeodomain-like"/>
    <property type="match status" value="1"/>
</dbReference>
<keyword evidence="5" id="KW-1185">Reference proteome</keyword>
<evidence type="ECO:0000256" key="2">
    <source>
        <dbReference type="PROSITE-ProRule" id="PRU00335"/>
    </source>
</evidence>
<dbReference type="PATRIC" id="fig|1335616.4.peg.755"/>
<dbReference type="OrthoDB" id="9780939at2"/>
<dbReference type="InterPro" id="IPR009057">
    <property type="entry name" value="Homeodomain-like_sf"/>
</dbReference>
<dbReference type="SUPFAM" id="SSF48498">
    <property type="entry name" value="Tetracyclin repressor-like, C-terminal domain"/>
    <property type="match status" value="1"/>
</dbReference>
<dbReference type="InterPro" id="IPR036271">
    <property type="entry name" value="Tet_transcr_reg_TetR-rel_C_sf"/>
</dbReference>
<sequence length="215" mass="24491">MVDETPTVPKDPAKVQRILASAMHNFAVHGYRTTKTDVIAQEADVSKGIIFRYFGNKAHLFVAVLQQAFDKIEGVADYSVWHNSTDLVEMIVRATKYKIELQLQYPDEFGVLMDGYVIAEKAPKEVKAGIKAVYARATNVSLQELITPVLDRLELRPEVDYDLVYTMMTMVMNQIQEETKVFMKTHPHAELTEFTEIIEHAKRYVGVVEKGILRV</sequence>
<dbReference type="InterPro" id="IPR050109">
    <property type="entry name" value="HTH-type_TetR-like_transc_reg"/>
</dbReference>
<dbReference type="Gene3D" id="1.10.357.10">
    <property type="entry name" value="Tetracycline Repressor, domain 2"/>
    <property type="match status" value="1"/>
</dbReference>
<dbReference type="AlphaFoldDB" id="A0A0D1A7M3"/>
<dbReference type="STRING" id="1335616.WDC_0756"/>
<name>A0A0D1A7M3_9LACO</name>
<evidence type="ECO:0000313" key="4">
    <source>
        <dbReference type="EMBL" id="KIS03677.1"/>
    </source>
</evidence>